<proteinExistence type="predicted"/>
<gene>
    <name evidence="1" type="ORF">UFOVP330_54</name>
</gene>
<dbReference type="InterPro" id="IPR056209">
    <property type="entry name" value="SU10_adaptor"/>
</dbReference>
<protein>
    <submittedName>
        <fullName evidence="1">Uncharacterized protein</fullName>
    </submittedName>
</protein>
<sequence length="214" mass="24445">MTTSGSRDFNLDVAEIIEEAYERCGLELRTGYDAQTARRSLNLMLAEWANRGLNLWTVAQATIPLVVGTTSYTLAADVIDLLDVVVRSQGTDYEVERISRTEYFTLPEKTTPGRPSQYFLERGITPTIYLWAAPDSATDQIRYYYVRRMQDADTLTNTTEIPFRFLPCMVAGLAYYLALKRAPERIEILKAVYEEEFQRAANEDEDRVSLKLTP</sequence>
<organism evidence="1">
    <name type="scientific">uncultured Caudovirales phage</name>
    <dbReference type="NCBI Taxonomy" id="2100421"/>
    <lineage>
        <taxon>Viruses</taxon>
        <taxon>Duplodnaviria</taxon>
        <taxon>Heunggongvirae</taxon>
        <taxon>Uroviricota</taxon>
        <taxon>Caudoviricetes</taxon>
        <taxon>Peduoviridae</taxon>
        <taxon>Maltschvirus</taxon>
        <taxon>Maltschvirus maltsch</taxon>
    </lineage>
</organism>
<dbReference type="Pfam" id="PF24175">
    <property type="entry name" value="SU10_adaptor"/>
    <property type="match status" value="1"/>
</dbReference>
<reference evidence="1" key="1">
    <citation type="submission" date="2020-04" db="EMBL/GenBank/DDBJ databases">
        <authorList>
            <person name="Chiriac C."/>
            <person name="Salcher M."/>
            <person name="Ghai R."/>
            <person name="Kavagutti S V."/>
        </authorList>
    </citation>
    <scope>NUCLEOTIDE SEQUENCE</scope>
</reference>
<accession>A0A6J5LWH1</accession>
<name>A0A6J5LWH1_9CAUD</name>
<evidence type="ECO:0000313" key="1">
    <source>
        <dbReference type="EMBL" id="CAB4138441.1"/>
    </source>
</evidence>
<dbReference type="EMBL" id="LR796344">
    <property type="protein sequence ID" value="CAB4138441.1"/>
    <property type="molecule type" value="Genomic_DNA"/>
</dbReference>